<accession>A0AA41WBF7</accession>
<evidence type="ECO:0000313" key="3">
    <source>
        <dbReference type="Proteomes" id="UP001165306"/>
    </source>
</evidence>
<protein>
    <submittedName>
        <fullName evidence="2">Uncharacterized protein</fullName>
    </submittedName>
</protein>
<evidence type="ECO:0000313" key="2">
    <source>
        <dbReference type="EMBL" id="MCM8748627.1"/>
    </source>
</evidence>
<organism evidence="2 3">
    <name type="scientific">Thermalbibacter longus</name>
    <dbReference type="NCBI Taxonomy" id="2951981"/>
    <lineage>
        <taxon>Bacteria</taxon>
        <taxon>Pseudomonadati</taxon>
        <taxon>Thermomicrobiota</taxon>
        <taxon>Thermomicrobia</taxon>
        <taxon>Thermomicrobiales</taxon>
        <taxon>Thermomicrobiaceae</taxon>
        <taxon>Thermalbibacter</taxon>
    </lineage>
</organism>
<dbReference type="RefSeq" id="WP_284056409.1">
    <property type="nucleotide sequence ID" value="NZ_JAMSLR010000003.1"/>
</dbReference>
<sequence>MVARSRILLSMLDLHARSSRQEAQSVSVAFSRTGPIADLAGLLTMAALLAAYLIARL</sequence>
<keyword evidence="1" id="KW-0812">Transmembrane</keyword>
<comment type="caution">
    <text evidence="2">The sequence shown here is derived from an EMBL/GenBank/DDBJ whole genome shotgun (WGS) entry which is preliminary data.</text>
</comment>
<keyword evidence="3" id="KW-1185">Reference proteome</keyword>
<keyword evidence="1" id="KW-1133">Transmembrane helix</keyword>
<feature type="transmembrane region" description="Helical" evidence="1">
    <location>
        <begin position="36"/>
        <end position="55"/>
    </location>
</feature>
<reference evidence="2" key="1">
    <citation type="submission" date="2022-06" db="EMBL/GenBank/DDBJ databases">
        <title>CFH 74404 Thermomicrobiaceae sp.</title>
        <authorList>
            <person name="Ming H."/>
            <person name="Li W.-J."/>
            <person name="Zhao Z."/>
        </authorList>
    </citation>
    <scope>NUCLEOTIDE SEQUENCE</scope>
    <source>
        <strain evidence="2">CFH 74404</strain>
    </source>
</reference>
<evidence type="ECO:0000256" key="1">
    <source>
        <dbReference type="SAM" id="Phobius"/>
    </source>
</evidence>
<dbReference type="AlphaFoldDB" id="A0AA41WBF7"/>
<name>A0AA41WBF7_9BACT</name>
<keyword evidence="1" id="KW-0472">Membrane</keyword>
<proteinExistence type="predicted"/>
<gene>
    <name evidence="2" type="ORF">NET02_05670</name>
</gene>
<dbReference type="Proteomes" id="UP001165306">
    <property type="component" value="Unassembled WGS sequence"/>
</dbReference>
<dbReference type="EMBL" id="JAMSLR010000003">
    <property type="protein sequence ID" value="MCM8748627.1"/>
    <property type="molecule type" value="Genomic_DNA"/>
</dbReference>